<reference evidence="1 2" key="1">
    <citation type="submission" date="2022-12" db="EMBL/GenBank/DDBJ databases">
        <authorList>
            <person name="Muema E."/>
        </authorList>
    </citation>
    <scope>NUCLEOTIDE SEQUENCE [LARGE SCALE GENOMIC DNA]</scope>
    <source>
        <strain evidence="2">1330</strain>
    </source>
</reference>
<accession>A0ABU8KKJ5</accession>
<evidence type="ECO:0000313" key="1">
    <source>
        <dbReference type="EMBL" id="MEI9405975.1"/>
    </source>
</evidence>
<sequence length="77" mass="8595">MNINADAPFPPARLAREELLRFLSTGFAGPCFGETNEMLNYLEKAASSETSADPTSERPWPRLNLRGFVSRLHLFPA</sequence>
<dbReference type="EMBL" id="JAPYKO010000029">
    <property type="protein sequence ID" value="MEI9405975.1"/>
    <property type="molecule type" value="Genomic_DNA"/>
</dbReference>
<gene>
    <name evidence="1" type="ORF">O7A05_28000</name>
</gene>
<dbReference type="Proteomes" id="UP001366503">
    <property type="component" value="Unassembled WGS sequence"/>
</dbReference>
<keyword evidence="2" id="KW-1185">Reference proteome</keyword>
<protein>
    <submittedName>
        <fullName evidence="1">Uncharacterized protein</fullName>
    </submittedName>
</protein>
<comment type="caution">
    <text evidence="1">The sequence shown here is derived from an EMBL/GenBank/DDBJ whole genome shotgun (WGS) entry which is preliminary data.</text>
</comment>
<evidence type="ECO:0000313" key="2">
    <source>
        <dbReference type="Proteomes" id="UP001366503"/>
    </source>
</evidence>
<organism evidence="1 2">
    <name type="scientific">Mesorhizobium argentiipisi</name>
    <dbReference type="NCBI Taxonomy" id="3015175"/>
    <lineage>
        <taxon>Bacteria</taxon>
        <taxon>Pseudomonadati</taxon>
        <taxon>Pseudomonadota</taxon>
        <taxon>Alphaproteobacteria</taxon>
        <taxon>Hyphomicrobiales</taxon>
        <taxon>Phyllobacteriaceae</taxon>
        <taxon>Mesorhizobium</taxon>
    </lineage>
</organism>
<dbReference type="RefSeq" id="WP_337096313.1">
    <property type="nucleotide sequence ID" value="NZ_JAPYKO010000029.1"/>
</dbReference>
<name>A0ABU8KKJ5_9HYPH</name>
<proteinExistence type="predicted"/>